<protein>
    <recommendedName>
        <fullName evidence="3">MORN repeat variant</fullName>
    </recommendedName>
</protein>
<dbReference type="Gene3D" id="3.90.930.1">
    <property type="match status" value="1"/>
</dbReference>
<proteinExistence type="predicted"/>
<gene>
    <name evidence="1" type="ORF">SAMN04488522_1011282</name>
</gene>
<dbReference type="SUPFAM" id="SSF82185">
    <property type="entry name" value="Histone H3 K4-specific methyltransferase SET7/9 N-terminal domain"/>
    <property type="match status" value="1"/>
</dbReference>
<dbReference type="Proteomes" id="UP000184287">
    <property type="component" value="Unassembled WGS sequence"/>
</dbReference>
<evidence type="ECO:0008006" key="3">
    <source>
        <dbReference type="Google" id="ProtNLM"/>
    </source>
</evidence>
<dbReference type="EMBL" id="FQUQ01000001">
    <property type="protein sequence ID" value="SHE81176.1"/>
    <property type="molecule type" value="Genomic_DNA"/>
</dbReference>
<reference evidence="2" key="1">
    <citation type="submission" date="2016-11" db="EMBL/GenBank/DDBJ databases">
        <authorList>
            <person name="Varghese N."/>
            <person name="Submissions S."/>
        </authorList>
    </citation>
    <scope>NUCLEOTIDE SEQUENCE [LARGE SCALE GENOMIC DNA]</scope>
    <source>
        <strain evidence="2">DSM 16990</strain>
    </source>
</reference>
<dbReference type="RefSeq" id="WP_143166716.1">
    <property type="nucleotide sequence ID" value="NZ_FQUQ01000001.1"/>
</dbReference>
<sequence length="111" mass="13141">MIRVDFDDDDLQYKSIDAGGGNMYDYRGLPFTGTIVEFHNNGNLIGETECKNGYTNGWQRLYYSTGQIEREYYVECNRNYKSYKCWDEVGKLQMHIEYDENGNEISKLIYR</sequence>
<evidence type="ECO:0000313" key="2">
    <source>
        <dbReference type="Proteomes" id="UP000184287"/>
    </source>
</evidence>
<organism evidence="1 2">
    <name type="scientific">Pedobacter caeni</name>
    <dbReference type="NCBI Taxonomy" id="288992"/>
    <lineage>
        <taxon>Bacteria</taxon>
        <taxon>Pseudomonadati</taxon>
        <taxon>Bacteroidota</taxon>
        <taxon>Sphingobacteriia</taxon>
        <taxon>Sphingobacteriales</taxon>
        <taxon>Sphingobacteriaceae</taxon>
        <taxon>Pedobacter</taxon>
    </lineage>
</organism>
<evidence type="ECO:0000313" key="1">
    <source>
        <dbReference type="EMBL" id="SHE81176.1"/>
    </source>
</evidence>
<accession>A0A1M4WIX5</accession>
<name>A0A1M4WIX5_9SPHI</name>
<dbReference type="OrthoDB" id="1260508at2"/>
<dbReference type="STRING" id="288992.SAMN04488522_1011282"/>
<keyword evidence="2" id="KW-1185">Reference proteome</keyword>
<dbReference type="AlphaFoldDB" id="A0A1M4WIX5"/>